<dbReference type="InterPro" id="IPR045711">
    <property type="entry name" value="GH123-like_N"/>
</dbReference>
<feature type="domain" description="Glycoside hydrolase 123-like N-terminal" evidence="1">
    <location>
        <begin position="49"/>
        <end position="1011"/>
    </location>
</feature>
<evidence type="ECO:0000259" key="1">
    <source>
        <dbReference type="Pfam" id="PF19543"/>
    </source>
</evidence>
<evidence type="ECO:0000313" key="2">
    <source>
        <dbReference type="EMBL" id="RHA75872.1"/>
    </source>
</evidence>
<sequence length="1011" mass="115367">MLKKKSNSKSKYEQTMKRIFPLLLGGLLLAAPIQGQEKPLPSLYGTGVWNADSLGNHRVVVSVDQPSDAVLALIQWRRKDFNPENKDLIVIDAKTGKRITNVCRFQINREKGEVVFQPQTVPGDYYIYYLKNISSGSKYYPTVTYPGFEETASAEWKKANRLTGKKAPELPQATVKQFQAINEFHSFYPMEVIATAKEKDNLLKSQPEDPYILFTEDRRYPIRMTTDLPYKWIEDNRHDSFEGTADKGEYYTFQIGLWAARKNVNHLKLTYSALVNSQTGESIPASAFTCFNTGGVDVTGSMFEKDCSVPKGKVQALWVGTMVPEQLTAGQYTGTVTVQAAGMKPKQVKVTLNVTDNLIANHGDNEPWRHSRLRWLNSQIGFDDEVIAPYIPLNVQDKTISLLGRKVTLQPNGFPAQITSYFKETLTEIGTEGLDILSRPMELTTGENWENLDFTYTKRKAGALGWHATNQNNQFIMNLDAQIESDGNMEYKVVLIARKDGEINDIALRTELAPNIAQYMMGLGEKGGYCPQNLDWKWGVEKNQDALWTGSVNGGLQLRFYDDKYERPLNTNFYHEKPLHMPVSWCNNGNGGIKLSAAGKNTLINAYSGKRTVKKGDRLCFYFNVLITPFRTINPDKQWQDRYYHGYDFIDKTHEFGATVVNIHHANAINPFINYPFLRTREMKAYIDEAHAKNMKVKIYNTVRELSNSCTEIFALRSLNGEIFSKGKGGGYSWLQEHYDQDYIAAWFAYNVQDAAIVNTGVSRWHNYYMEGLDWLVKNVGIDGLYIDDLAFDRMSMKRVRKILNRTNPGAMIDLHSANQFNDKDGFANSANLYLEHFPYLDRLWFGEYFDYDMPPEFWMVEVSGIPYGLMGEMLWEGGNKWRGMLYGMTGRNPGYGVDNRPLWKFWDEFGMKGSEMIGYWVKDNPVKTGREKTLATIYRKTRTKTLVSLATWEDHDVDVTLQIDWAKLGLDPAKVSLHAPAIENFQPEKTWKPGDTVTVPKGKGWLIVIE</sequence>
<protein>
    <recommendedName>
        <fullName evidence="1">Glycoside hydrolase 123-like N-terminal domain-containing protein</fullName>
    </recommendedName>
</protein>
<dbReference type="Pfam" id="PF19543">
    <property type="entry name" value="GH123_N"/>
    <property type="match status" value="1"/>
</dbReference>
<accession>A0A413T061</accession>
<proteinExistence type="predicted"/>
<evidence type="ECO:0000313" key="3">
    <source>
        <dbReference type="Proteomes" id="UP000283855"/>
    </source>
</evidence>
<name>A0A413T061_9BACT</name>
<gene>
    <name evidence="2" type="ORF">DW921_07445</name>
</gene>
<dbReference type="EMBL" id="QSFT01000013">
    <property type="protein sequence ID" value="RHA75872.1"/>
    <property type="molecule type" value="Genomic_DNA"/>
</dbReference>
<dbReference type="Proteomes" id="UP000283855">
    <property type="component" value="Unassembled WGS sequence"/>
</dbReference>
<comment type="caution">
    <text evidence="2">The sequence shown here is derived from an EMBL/GenBank/DDBJ whole genome shotgun (WGS) entry which is preliminary data.</text>
</comment>
<organism evidence="2 3">
    <name type="scientific">Phocaeicola coprophilus</name>
    <dbReference type="NCBI Taxonomy" id="387090"/>
    <lineage>
        <taxon>Bacteria</taxon>
        <taxon>Pseudomonadati</taxon>
        <taxon>Bacteroidota</taxon>
        <taxon>Bacteroidia</taxon>
        <taxon>Bacteroidales</taxon>
        <taxon>Bacteroidaceae</taxon>
        <taxon>Phocaeicola</taxon>
    </lineage>
</organism>
<reference evidence="2 3" key="1">
    <citation type="submission" date="2018-08" db="EMBL/GenBank/DDBJ databases">
        <title>A genome reference for cultivated species of the human gut microbiota.</title>
        <authorList>
            <person name="Zou Y."/>
            <person name="Xue W."/>
            <person name="Luo G."/>
        </authorList>
    </citation>
    <scope>NUCLEOTIDE SEQUENCE [LARGE SCALE GENOMIC DNA]</scope>
    <source>
        <strain evidence="2 3">AM42-38</strain>
    </source>
</reference>
<dbReference type="AlphaFoldDB" id="A0A413T061"/>